<dbReference type="SUPFAM" id="SSF141371">
    <property type="entry name" value="PilZ domain-like"/>
    <property type="match status" value="1"/>
</dbReference>
<accession>A0A5M6I133</accession>
<evidence type="ECO:0000313" key="2">
    <source>
        <dbReference type="Proteomes" id="UP000323886"/>
    </source>
</evidence>
<comment type="caution">
    <text evidence="1">The sequence shown here is derived from an EMBL/GenBank/DDBJ whole genome shotgun (WGS) entry which is preliminary data.</text>
</comment>
<name>A0A5M6I133_9HYPH</name>
<dbReference type="OrthoDB" id="8126926at2"/>
<sequence>MSNNRTFVRIQTGGRISTAGKIFADSRSPTIDCTVIDLSARGACLDVHGTVEIPKRFTFLHGGLKKSCRILWQKGRRIGVSF</sequence>
<protein>
    <submittedName>
        <fullName evidence="1">PilZ domain-containing protein</fullName>
    </submittedName>
</protein>
<gene>
    <name evidence="1" type="ORF">F1193_08050</name>
</gene>
<dbReference type="EMBL" id="VWPL01000011">
    <property type="protein sequence ID" value="KAA5601872.1"/>
    <property type="molecule type" value="Genomic_DNA"/>
</dbReference>
<reference evidence="1 2" key="1">
    <citation type="submission" date="2019-09" db="EMBL/GenBank/DDBJ databases">
        <title>Draft Whole-Genome sequence of Blastochloris sulfoviridis DSM 729.</title>
        <authorList>
            <person name="Meyer T.E."/>
            <person name="Kyndt J.A."/>
        </authorList>
    </citation>
    <scope>NUCLEOTIDE SEQUENCE [LARGE SCALE GENOMIC DNA]</scope>
    <source>
        <strain evidence="1 2">DSM 729</strain>
    </source>
</reference>
<organism evidence="1 2">
    <name type="scientific">Blastochloris sulfoviridis</name>
    <dbReference type="NCBI Taxonomy" id="50712"/>
    <lineage>
        <taxon>Bacteria</taxon>
        <taxon>Pseudomonadati</taxon>
        <taxon>Pseudomonadota</taxon>
        <taxon>Alphaproteobacteria</taxon>
        <taxon>Hyphomicrobiales</taxon>
        <taxon>Blastochloridaceae</taxon>
        <taxon>Blastochloris</taxon>
    </lineage>
</organism>
<dbReference type="AlphaFoldDB" id="A0A5M6I133"/>
<dbReference type="Proteomes" id="UP000323886">
    <property type="component" value="Unassembled WGS sequence"/>
</dbReference>
<dbReference type="RefSeq" id="WP_150097171.1">
    <property type="nucleotide sequence ID" value="NZ_VWPL01000011.1"/>
</dbReference>
<proteinExistence type="predicted"/>
<evidence type="ECO:0000313" key="1">
    <source>
        <dbReference type="EMBL" id="KAA5601872.1"/>
    </source>
</evidence>
<keyword evidence="2" id="KW-1185">Reference proteome</keyword>